<dbReference type="Pfam" id="PF00246">
    <property type="entry name" value="Peptidase_M14"/>
    <property type="match status" value="1"/>
</dbReference>
<dbReference type="PANTHER" id="PTHR11705">
    <property type="entry name" value="PROTEASE FAMILY M14 CARBOXYPEPTIDASE A,B"/>
    <property type="match status" value="1"/>
</dbReference>
<dbReference type="GO" id="GO:0008270">
    <property type="term" value="F:zinc ion binding"/>
    <property type="evidence" value="ECO:0007669"/>
    <property type="project" value="InterPro"/>
</dbReference>
<evidence type="ECO:0000256" key="2">
    <source>
        <dbReference type="ARBA" id="ARBA00005988"/>
    </source>
</evidence>
<dbReference type="Gene3D" id="3.40.630.10">
    <property type="entry name" value="Zn peptidases"/>
    <property type="match status" value="1"/>
</dbReference>
<comment type="cofactor">
    <cofactor evidence="1">
        <name>Zn(2+)</name>
        <dbReference type="ChEBI" id="CHEBI:29105"/>
    </cofactor>
</comment>
<evidence type="ECO:0000256" key="3">
    <source>
        <dbReference type="PROSITE-ProRule" id="PRU01379"/>
    </source>
</evidence>
<dbReference type="PANTHER" id="PTHR11705:SF119">
    <property type="entry name" value="OS02G0119300 PROTEIN"/>
    <property type="match status" value="1"/>
</dbReference>
<feature type="domain" description="Peptidase M14" evidence="4">
    <location>
        <begin position="42"/>
        <end position="298"/>
    </location>
</feature>
<evidence type="ECO:0000313" key="5">
    <source>
        <dbReference type="EMBL" id="JAC29026.1"/>
    </source>
</evidence>
<sequence>MFLLRTRRALIALPATLLAALTILCSIFGCLALGKSQPDYSVYHNLSAVYAEIASLAQTYPAYFQVDHRFKSHNGLSQLVVRLANFSDSSPHAGPQPQNFKVRALLSFGQRGGELVTVESALHFLHRLLAGLTAPSHTFDGALSRTLLSKVDLHLVVLANPDGRNYVERTGDYCFDRTTSGLSMDSLFGWDLDYRQMAAQAETQVLLNLSQAQALDAFVAFRSGVREIHLPFAGAHSGRLDNKPANLEAMTLLAKDVARSVKPHFVYGQAHHLLPSLLNGTAFDFMAGVRKVPFSLSI</sequence>
<organism evidence="5">
    <name type="scientific">Amblyomma triste</name>
    <name type="common">Neotropical tick</name>
    <dbReference type="NCBI Taxonomy" id="251400"/>
    <lineage>
        <taxon>Eukaryota</taxon>
        <taxon>Metazoa</taxon>
        <taxon>Ecdysozoa</taxon>
        <taxon>Arthropoda</taxon>
        <taxon>Chelicerata</taxon>
        <taxon>Arachnida</taxon>
        <taxon>Acari</taxon>
        <taxon>Parasitiformes</taxon>
        <taxon>Ixodida</taxon>
        <taxon>Ixodoidea</taxon>
        <taxon>Ixodidae</taxon>
        <taxon>Amblyomminae</taxon>
        <taxon>Amblyomma</taxon>
    </lineage>
</organism>
<dbReference type="PROSITE" id="PS52035">
    <property type="entry name" value="PEPTIDASE_M14"/>
    <property type="match status" value="1"/>
</dbReference>
<dbReference type="AlphaFoldDB" id="A0A023G477"/>
<dbReference type="EMBL" id="GBBM01006392">
    <property type="protein sequence ID" value="JAC29026.1"/>
    <property type="molecule type" value="mRNA"/>
</dbReference>
<dbReference type="SMART" id="SM00631">
    <property type="entry name" value="Zn_pept"/>
    <property type="match status" value="1"/>
</dbReference>
<evidence type="ECO:0000259" key="4">
    <source>
        <dbReference type="PROSITE" id="PS52035"/>
    </source>
</evidence>
<comment type="similarity">
    <text evidence="2 3">Belongs to the peptidase M14 family.</text>
</comment>
<evidence type="ECO:0000256" key="1">
    <source>
        <dbReference type="ARBA" id="ARBA00001947"/>
    </source>
</evidence>
<name>A0A023G477_AMBTT</name>
<dbReference type="InterPro" id="IPR000834">
    <property type="entry name" value="Peptidase_M14"/>
</dbReference>
<dbReference type="GO" id="GO:0004181">
    <property type="term" value="F:metallocarboxypeptidase activity"/>
    <property type="evidence" value="ECO:0007669"/>
    <property type="project" value="InterPro"/>
</dbReference>
<dbReference type="PROSITE" id="PS51257">
    <property type="entry name" value="PROKAR_LIPOPROTEIN"/>
    <property type="match status" value="1"/>
</dbReference>
<accession>A0A023G477</accession>
<proteinExistence type="evidence at transcript level"/>
<feature type="non-terminal residue" evidence="5">
    <location>
        <position position="298"/>
    </location>
</feature>
<comment type="caution">
    <text evidence="3">Lacks conserved residue(s) required for the propagation of feature annotation.</text>
</comment>
<dbReference type="SUPFAM" id="SSF53187">
    <property type="entry name" value="Zn-dependent exopeptidases"/>
    <property type="match status" value="1"/>
</dbReference>
<reference evidence="5" key="1">
    <citation type="submission" date="2014-03" db="EMBL/GenBank/DDBJ databases">
        <title>The sialotranscriptome of Amblyomma triste, Amblyomma parvum and Amblyomma cajennense ticks, uncovered by 454-based RNA-seq.</title>
        <authorList>
            <person name="Garcia G.R."/>
            <person name="Gardinassi L.G."/>
            <person name="Ribeiro J.M."/>
            <person name="Anatriello E."/>
            <person name="Ferreira B.R."/>
            <person name="Moreira H.N."/>
            <person name="Mafra C."/>
            <person name="Olegario M.M."/>
            <person name="Szabo P.J."/>
            <person name="Miranda-Santos I.K."/>
            <person name="Maruyama S.R."/>
        </authorList>
    </citation>
    <scope>NUCLEOTIDE SEQUENCE</scope>
    <source>
        <strain evidence="5">Mato Grasso do Sul</strain>
        <tissue evidence="5">Salivary glands</tissue>
    </source>
</reference>
<protein>
    <submittedName>
        <fullName evidence="5">Putative secreted protein</fullName>
    </submittedName>
</protein>
<dbReference type="GO" id="GO:0006508">
    <property type="term" value="P:proteolysis"/>
    <property type="evidence" value="ECO:0007669"/>
    <property type="project" value="InterPro"/>
</dbReference>
<dbReference type="GO" id="GO:0005615">
    <property type="term" value="C:extracellular space"/>
    <property type="evidence" value="ECO:0007669"/>
    <property type="project" value="TreeGrafter"/>
</dbReference>